<dbReference type="Proteomes" id="UP000194857">
    <property type="component" value="Unassembled WGS sequence"/>
</dbReference>
<dbReference type="AlphaFoldDB" id="A0A241XSW4"/>
<reference evidence="2 3" key="1">
    <citation type="submission" date="2017-05" db="EMBL/GenBank/DDBJ databases">
        <authorList>
            <person name="Song R."/>
            <person name="Chenine A.L."/>
            <person name="Ruprecht R.M."/>
        </authorList>
    </citation>
    <scope>NUCLEOTIDE SEQUENCE [LARGE SCALE GENOMIC DNA]</scope>
    <source>
        <strain evidence="2 3">S567_C10_BS</strain>
    </source>
</reference>
<dbReference type="EMBL" id="NFFZ01000004">
    <property type="protein sequence ID" value="OTI63178.1"/>
    <property type="molecule type" value="Genomic_DNA"/>
</dbReference>
<comment type="caution">
    <text evidence="2">The sequence shown here is derived from an EMBL/GenBank/DDBJ whole genome shotgun (WGS) entry which is preliminary data.</text>
</comment>
<name>A0A241XSW4_PSEAI</name>
<organism evidence="2 3">
    <name type="scientific">Pseudomonas aeruginosa</name>
    <dbReference type="NCBI Taxonomy" id="287"/>
    <lineage>
        <taxon>Bacteria</taxon>
        <taxon>Pseudomonadati</taxon>
        <taxon>Pseudomonadota</taxon>
        <taxon>Gammaproteobacteria</taxon>
        <taxon>Pseudomonadales</taxon>
        <taxon>Pseudomonadaceae</taxon>
        <taxon>Pseudomonas</taxon>
    </lineage>
</organism>
<feature type="domain" description="N-acetyltransferase" evidence="1">
    <location>
        <begin position="28"/>
        <end position="168"/>
    </location>
</feature>
<gene>
    <name evidence="2" type="ORF">CAZ10_10105</name>
</gene>
<dbReference type="Pfam" id="PF13508">
    <property type="entry name" value="Acetyltransf_7"/>
    <property type="match status" value="1"/>
</dbReference>
<dbReference type="SUPFAM" id="SSF55729">
    <property type="entry name" value="Acyl-CoA N-acyltransferases (Nat)"/>
    <property type="match status" value="1"/>
</dbReference>
<sequence length="199" mass="22139">MTGTPVNDQQLIDTFLPAILENDAKGILQDLLAQPDLAMQFFGFSEEETRKAIKHVQGILEECYRAGHLKVVISHEDGCLYGYALLFVHPDPAFPRYCHKIFVYEQYRGHGLGSQMLKMLLDDPRGTCLLCRDELVPFYERAGLELKGKYEAPGARHGFALTNCLYADLVLMGTTGGGGTAPVFMLNDQDIKQLLALAQ</sequence>
<evidence type="ECO:0000313" key="3">
    <source>
        <dbReference type="Proteomes" id="UP000194857"/>
    </source>
</evidence>
<proteinExistence type="predicted"/>
<keyword evidence="2" id="KW-0808">Transferase</keyword>
<accession>A0A241XSW4</accession>
<dbReference type="InterPro" id="IPR016181">
    <property type="entry name" value="Acyl_CoA_acyltransferase"/>
</dbReference>
<dbReference type="CDD" id="cd04301">
    <property type="entry name" value="NAT_SF"/>
    <property type="match status" value="1"/>
</dbReference>
<protein>
    <submittedName>
        <fullName evidence="2">N-acetyltransferase</fullName>
    </submittedName>
</protein>
<dbReference type="Gene3D" id="3.40.630.30">
    <property type="match status" value="1"/>
</dbReference>
<dbReference type="PROSITE" id="PS51186">
    <property type="entry name" value="GNAT"/>
    <property type="match status" value="1"/>
</dbReference>
<evidence type="ECO:0000313" key="2">
    <source>
        <dbReference type="EMBL" id="OTI63178.1"/>
    </source>
</evidence>
<dbReference type="InterPro" id="IPR000182">
    <property type="entry name" value="GNAT_dom"/>
</dbReference>
<dbReference type="GO" id="GO:0016747">
    <property type="term" value="F:acyltransferase activity, transferring groups other than amino-acyl groups"/>
    <property type="evidence" value="ECO:0007669"/>
    <property type="project" value="InterPro"/>
</dbReference>
<dbReference type="RefSeq" id="WP_065327512.1">
    <property type="nucleotide sequence ID" value="NZ_NFFZ01000004.1"/>
</dbReference>
<evidence type="ECO:0000259" key="1">
    <source>
        <dbReference type="PROSITE" id="PS51186"/>
    </source>
</evidence>